<evidence type="ECO:0000256" key="2">
    <source>
        <dbReference type="ARBA" id="ARBA00022643"/>
    </source>
</evidence>
<reference evidence="4 5" key="1">
    <citation type="submission" date="2020-07" db="EMBL/GenBank/DDBJ databases">
        <title>Endozoicomonas sp. nov., isolated from sediment.</title>
        <authorList>
            <person name="Gu T."/>
        </authorList>
    </citation>
    <scope>NUCLEOTIDE SEQUENCE [LARGE SCALE GENOMIC DNA]</scope>
    <source>
        <strain evidence="4 5">SM1973</strain>
    </source>
</reference>
<proteinExistence type="predicted"/>
<keyword evidence="2" id="KW-0285">Flavoprotein</keyword>
<keyword evidence="2" id="KW-0288">FMN</keyword>
<dbReference type="Pfam" id="PF03358">
    <property type="entry name" value="FMN_red"/>
    <property type="match status" value="1"/>
</dbReference>
<dbReference type="RefSeq" id="WP_180570852.1">
    <property type="nucleotide sequence ID" value="NZ_JACCKB010000052.1"/>
</dbReference>
<evidence type="ECO:0000313" key="4">
    <source>
        <dbReference type="EMBL" id="NYZ68853.1"/>
    </source>
</evidence>
<organism evidence="4 5">
    <name type="scientific">Spartinivicinus marinus</name>
    <dbReference type="NCBI Taxonomy" id="2994442"/>
    <lineage>
        <taxon>Bacteria</taxon>
        <taxon>Pseudomonadati</taxon>
        <taxon>Pseudomonadota</taxon>
        <taxon>Gammaproteobacteria</taxon>
        <taxon>Oceanospirillales</taxon>
        <taxon>Zooshikellaceae</taxon>
        <taxon>Spartinivicinus</taxon>
    </lineage>
</organism>
<name>A0A853I6A0_9GAMM</name>
<sequence>MASKPKLLAFAGSLRKESVNKKLVQVAAKGAEQAGAEVTFIDLVDYPLPILNQDDEQANGAPENAKKLHQLFAESDGFLLASPEYNGGLSAALKNLIDWLSRPSSGEPALASFQGKVVSLMSASPGGLGGIRALPNVRFILDGLGCITLPKQLALSKAYEAFDDQGGLVNNVHQETALKLGRNVVEMVKKLKD</sequence>
<dbReference type="GO" id="GO:0010181">
    <property type="term" value="F:FMN binding"/>
    <property type="evidence" value="ECO:0007669"/>
    <property type="project" value="TreeGrafter"/>
</dbReference>
<dbReference type="InterPro" id="IPR050712">
    <property type="entry name" value="NAD(P)H-dep_reductase"/>
</dbReference>
<accession>A0A853I6A0</accession>
<comment type="caution">
    <text evidence="4">The sequence shown here is derived from an EMBL/GenBank/DDBJ whole genome shotgun (WGS) entry which is preliminary data.</text>
</comment>
<dbReference type="GO" id="GO:0005829">
    <property type="term" value="C:cytosol"/>
    <property type="evidence" value="ECO:0007669"/>
    <property type="project" value="TreeGrafter"/>
</dbReference>
<dbReference type="EMBL" id="JACCKB010000052">
    <property type="protein sequence ID" value="NYZ68853.1"/>
    <property type="molecule type" value="Genomic_DNA"/>
</dbReference>
<evidence type="ECO:0000256" key="1">
    <source>
        <dbReference type="ARBA" id="ARBA00001917"/>
    </source>
</evidence>
<gene>
    <name evidence="4" type="ORF">H0A36_22805</name>
</gene>
<evidence type="ECO:0000259" key="3">
    <source>
        <dbReference type="Pfam" id="PF03358"/>
    </source>
</evidence>
<comment type="cofactor">
    <cofactor evidence="1">
        <name>FMN</name>
        <dbReference type="ChEBI" id="CHEBI:58210"/>
    </cofactor>
</comment>
<dbReference type="InterPro" id="IPR029039">
    <property type="entry name" value="Flavoprotein-like_sf"/>
</dbReference>
<dbReference type="GO" id="GO:0016491">
    <property type="term" value="F:oxidoreductase activity"/>
    <property type="evidence" value="ECO:0007669"/>
    <property type="project" value="InterPro"/>
</dbReference>
<dbReference type="InterPro" id="IPR005025">
    <property type="entry name" value="FMN_Rdtase-like_dom"/>
</dbReference>
<feature type="domain" description="NADPH-dependent FMN reductase-like" evidence="3">
    <location>
        <begin position="5"/>
        <end position="159"/>
    </location>
</feature>
<evidence type="ECO:0000313" key="5">
    <source>
        <dbReference type="Proteomes" id="UP000569732"/>
    </source>
</evidence>
<dbReference type="PANTHER" id="PTHR30543">
    <property type="entry name" value="CHROMATE REDUCTASE"/>
    <property type="match status" value="1"/>
</dbReference>
<dbReference type="Proteomes" id="UP000569732">
    <property type="component" value="Unassembled WGS sequence"/>
</dbReference>
<dbReference type="Gene3D" id="3.40.50.360">
    <property type="match status" value="1"/>
</dbReference>
<dbReference type="SUPFAM" id="SSF52218">
    <property type="entry name" value="Flavoproteins"/>
    <property type="match status" value="1"/>
</dbReference>
<dbReference type="AlphaFoldDB" id="A0A853I6A0"/>
<dbReference type="PANTHER" id="PTHR30543:SF21">
    <property type="entry name" value="NAD(P)H-DEPENDENT FMN REDUCTASE LOT6"/>
    <property type="match status" value="1"/>
</dbReference>
<protein>
    <submittedName>
        <fullName evidence="4">NAD(P)H-dependent oxidoreductase</fullName>
    </submittedName>
</protein>
<keyword evidence="5" id="KW-1185">Reference proteome</keyword>